<evidence type="ECO:0000259" key="1">
    <source>
        <dbReference type="Pfam" id="PF18029"/>
    </source>
</evidence>
<reference evidence="2" key="1">
    <citation type="submission" date="2021-01" db="EMBL/GenBank/DDBJ databases">
        <title>Whole genome shotgun sequence of Rugosimonospora africana NBRC 104875.</title>
        <authorList>
            <person name="Komaki H."/>
            <person name="Tamura T."/>
        </authorList>
    </citation>
    <scope>NUCLEOTIDE SEQUENCE</scope>
    <source>
        <strain evidence="2">NBRC 104875</strain>
    </source>
</reference>
<protein>
    <recommendedName>
        <fullName evidence="1">Glyoxalase-like domain-containing protein</fullName>
    </recommendedName>
</protein>
<evidence type="ECO:0000313" key="2">
    <source>
        <dbReference type="EMBL" id="GIH19303.1"/>
    </source>
</evidence>
<sequence length="147" mass="16022">MATTRRTFRDPAVIGVPGIFAGMHRSRLSTLLVDVPSGEASAAATFWSKALGAPARPVPGEEQFTALEGALPELVMAVQEVRAEPRYHLDIETDDVEAETARLVALGAVEVGRWLDCRTLRAPGGHLLCVIPQHSDPETFERHSQIW</sequence>
<organism evidence="2 3">
    <name type="scientific">Rugosimonospora africana</name>
    <dbReference type="NCBI Taxonomy" id="556532"/>
    <lineage>
        <taxon>Bacteria</taxon>
        <taxon>Bacillati</taxon>
        <taxon>Actinomycetota</taxon>
        <taxon>Actinomycetes</taxon>
        <taxon>Micromonosporales</taxon>
        <taxon>Micromonosporaceae</taxon>
        <taxon>Rugosimonospora</taxon>
    </lineage>
</organism>
<dbReference type="InterPro" id="IPR029068">
    <property type="entry name" value="Glyas_Bleomycin-R_OHBP_Dase"/>
</dbReference>
<evidence type="ECO:0000313" key="3">
    <source>
        <dbReference type="Proteomes" id="UP000642748"/>
    </source>
</evidence>
<dbReference type="CDD" id="cd06587">
    <property type="entry name" value="VOC"/>
    <property type="match status" value="1"/>
</dbReference>
<dbReference type="EMBL" id="BONZ01000079">
    <property type="protein sequence ID" value="GIH19303.1"/>
    <property type="molecule type" value="Genomic_DNA"/>
</dbReference>
<dbReference type="Proteomes" id="UP000642748">
    <property type="component" value="Unassembled WGS sequence"/>
</dbReference>
<accession>A0A8J3VV31</accession>
<feature type="domain" description="Glyoxalase-like" evidence="1">
    <location>
        <begin position="37"/>
        <end position="131"/>
    </location>
</feature>
<dbReference type="AlphaFoldDB" id="A0A8J3VV31"/>
<dbReference type="InterPro" id="IPR041581">
    <property type="entry name" value="Glyoxalase_6"/>
</dbReference>
<dbReference type="Pfam" id="PF18029">
    <property type="entry name" value="Glyoxalase_6"/>
    <property type="match status" value="1"/>
</dbReference>
<name>A0A8J3VV31_9ACTN</name>
<gene>
    <name evidence="2" type="ORF">Raf01_74750</name>
</gene>
<proteinExistence type="predicted"/>
<comment type="caution">
    <text evidence="2">The sequence shown here is derived from an EMBL/GenBank/DDBJ whole genome shotgun (WGS) entry which is preliminary data.</text>
</comment>
<keyword evidence="3" id="KW-1185">Reference proteome</keyword>
<dbReference type="Gene3D" id="3.10.180.10">
    <property type="entry name" value="2,3-Dihydroxybiphenyl 1,2-Dioxygenase, domain 1"/>
    <property type="match status" value="1"/>
</dbReference>
<dbReference type="SUPFAM" id="SSF54593">
    <property type="entry name" value="Glyoxalase/Bleomycin resistance protein/Dihydroxybiphenyl dioxygenase"/>
    <property type="match status" value="1"/>
</dbReference>